<protein>
    <submittedName>
        <fullName evidence="1">Uncharacterized protein</fullName>
    </submittedName>
</protein>
<proteinExistence type="predicted"/>
<gene>
    <name evidence="1" type="ORF">E8M12_15495</name>
</gene>
<dbReference type="RefSeq" id="WP_136737177.1">
    <property type="nucleotide sequence ID" value="NZ_SWDB01000040.1"/>
</dbReference>
<evidence type="ECO:0000313" key="1">
    <source>
        <dbReference type="EMBL" id="TKB43266.1"/>
    </source>
</evidence>
<keyword evidence="2" id="KW-1185">Reference proteome</keyword>
<accession>A0A4U1B1J9</accession>
<evidence type="ECO:0000313" key="2">
    <source>
        <dbReference type="Proteomes" id="UP000307999"/>
    </source>
</evidence>
<reference evidence="1 2" key="1">
    <citation type="submission" date="2019-04" db="EMBL/GenBank/DDBJ databases">
        <title>Thalassotalea guangxiensis sp. nov., isolated from sediment of the coastal wetland.</title>
        <authorList>
            <person name="Zheng S."/>
            <person name="Zhang D."/>
        </authorList>
    </citation>
    <scope>NUCLEOTIDE SEQUENCE [LARGE SCALE GENOMIC DNA]</scope>
    <source>
        <strain evidence="1 2">ZS-4</strain>
    </source>
</reference>
<dbReference type="AlphaFoldDB" id="A0A4U1B1J9"/>
<dbReference type="Proteomes" id="UP000307999">
    <property type="component" value="Unassembled WGS sequence"/>
</dbReference>
<name>A0A4U1B1J9_9GAMM</name>
<comment type="caution">
    <text evidence="1">The sequence shown here is derived from an EMBL/GenBank/DDBJ whole genome shotgun (WGS) entry which is preliminary data.</text>
</comment>
<dbReference type="EMBL" id="SWDB01000040">
    <property type="protein sequence ID" value="TKB43266.1"/>
    <property type="molecule type" value="Genomic_DNA"/>
</dbReference>
<sequence length="117" mass="13164">MTIDKLKLAGTKAKGQRPYFLADKQTEQVMSITMALAMELNVVRERAASLEAILVEKGILGADELDSYQPSTSEVEKRSIETSEYLARILRIIQQDKEGMAVEEDSIEDIQKKLCEE</sequence>
<dbReference type="OrthoDB" id="467106at2"/>
<organism evidence="1 2">
    <name type="scientific">Thalassotalea mangrovi</name>
    <dbReference type="NCBI Taxonomy" id="2572245"/>
    <lineage>
        <taxon>Bacteria</taxon>
        <taxon>Pseudomonadati</taxon>
        <taxon>Pseudomonadota</taxon>
        <taxon>Gammaproteobacteria</taxon>
        <taxon>Alteromonadales</taxon>
        <taxon>Colwelliaceae</taxon>
        <taxon>Thalassotalea</taxon>
    </lineage>
</organism>